<dbReference type="PANTHER" id="PTHR43400:SF10">
    <property type="entry name" value="3-OXOSTEROID 1-DEHYDROGENASE"/>
    <property type="match status" value="1"/>
</dbReference>
<evidence type="ECO:0000256" key="1">
    <source>
        <dbReference type="ARBA" id="ARBA00001974"/>
    </source>
</evidence>
<dbReference type="GO" id="GO:0016491">
    <property type="term" value="F:oxidoreductase activity"/>
    <property type="evidence" value="ECO:0007669"/>
    <property type="project" value="UniProtKB-KW"/>
</dbReference>
<accession>A0A2T7UX26</accession>
<keyword evidence="2" id="KW-0285">Flavoprotein</keyword>
<dbReference type="EMBL" id="QDDR01000001">
    <property type="protein sequence ID" value="PVE49119.1"/>
    <property type="molecule type" value="Genomic_DNA"/>
</dbReference>
<dbReference type="Pfam" id="PF00890">
    <property type="entry name" value="FAD_binding_2"/>
    <property type="match status" value="1"/>
</dbReference>
<keyword evidence="7" id="KW-1185">Reference proteome</keyword>
<comment type="cofactor">
    <cofactor evidence="1">
        <name>FAD</name>
        <dbReference type="ChEBI" id="CHEBI:57692"/>
    </cofactor>
</comment>
<dbReference type="SUPFAM" id="SSF51905">
    <property type="entry name" value="FAD/NAD(P)-binding domain"/>
    <property type="match status" value="1"/>
</dbReference>
<sequence length="494" mass="51382">MAGVSGTKAPGDKPGADLSCDVLVVGTGPGGMAATAAAAATGASVHVIEALDAIGGNAVWSTGYMAFVGSRAQIEAGIRDSAEAFLADAEHSISLLGDRYPMIADPALMRLFAEHSAATYDDLIARGVRFSRFIPRPLQHRTDRMLAVEDMMAFRRAFAPDFARPNVTLHLNTSARRLVTEGGRVTGLIAEDATGQTRRWQARKGVVLATGGFQANPELRARHVPGYLARAPYLGVDTCRGDGHLMAGAVGADLINMAQVLPLVIVSSSLVEDCIAVTREGRRFHDEAGPYERRVEALQAQPGREAWYIIDDETLRRKGQLVAQMPRPGVSAPDLATLASRIGVDPAGLAASVAGWNAFLAGTGAKDPDFGRVILPEGRRPIAKGPFHALPMVVGSNFVAGGLRVTAAMQAVDVFGAAIPGLYAAGDAVGGLNPTAELGGMRLCGGFTLGRIAGHAAALGLSAPVEGPRLQGAHLPSMVGTRVALQDIPGDGSQ</sequence>
<gene>
    <name evidence="6" type="ORF">DDE23_01555</name>
</gene>
<evidence type="ECO:0000256" key="4">
    <source>
        <dbReference type="ARBA" id="ARBA00023002"/>
    </source>
</evidence>
<comment type="caution">
    <text evidence="6">The sequence shown here is derived from an EMBL/GenBank/DDBJ whole genome shotgun (WGS) entry which is preliminary data.</text>
</comment>
<dbReference type="InterPro" id="IPR050315">
    <property type="entry name" value="FAD-oxidoreductase_2"/>
</dbReference>
<dbReference type="InterPro" id="IPR027477">
    <property type="entry name" value="Succ_DH/fumarate_Rdtase_cat_sf"/>
</dbReference>
<dbReference type="SUPFAM" id="SSF56425">
    <property type="entry name" value="Succinate dehydrogenase/fumarate reductase flavoprotein, catalytic domain"/>
    <property type="match status" value="1"/>
</dbReference>
<dbReference type="Gene3D" id="3.50.50.60">
    <property type="entry name" value="FAD/NAD(P)-binding domain"/>
    <property type="match status" value="1"/>
</dbReference>
<dbReference type="AlphaFoldDB" id="A0A2T7UX26"/>
<evidence type="ECO:0000256" key="3">
    <source>
        <dbReference type="ARBA" id="ARBA00022827"/>
    </source>
</evidence>
<dbReference type="Gene3D" id="3.90.700.10">
    <property type="entry name" value="Succinate dehydrogenase/fumarate reductase flavoprotein, catalytic domain"/>
    <property type="match status" value="1"/>
</dbReference>
<dbReference type="Proteomes" id="UP000244810">
    <property type="component" value="Unassembled WGS sequence"/>
</dbReference>
<dbReference type="GO" id="GO:0008202">
    <property type="term" value="P:steroid metabolic process"/>
    <property type="evidence" value="ECO:0007669"/>
    <property type="project" value="UniProtKB-ARBA"/>
</dbReference>
<dbReference type="RefSeq" id="WP_107749622.1">
    <property type="nucleotide sequence ID" value="NZ_QBKF01000001.1"/>
</dbReference>
<organism evidence="6 7">
    <name type="scientific">Pararhodobacter aggregans</name>
    <dbReference type="NCBI Taxonomy" id="404875"/>
    <lineage>
        <taxon>Bacteria</taxon>
        <taxon>Pseudomonadati</taxon>
        <taxon>Pseudomonadota</taxon>
        <taxon>Alphaproteobacteria</taxon>
        <taxon>Rhodobacterales</taxon>
        <taxon>Paracoccaceae</taxon>
        <taxon>Pararhodobacter</taxon>
    </lineage>
</organism>
<keyword evidence="4" id="KW-0560">Oxidoreductase</keyword>
<proteinExistence type="predicted"/>
<feature type="domain" description="FAD-dependent oxidoreductase 2 FAD-binding" evidence="5">
    <location>
        <begin position="21"/>
        <end position="441"/>
    </location>
</feature>
<keyword evidence="3" id="KW-0274">FAD</keyword>
<dbReference type="PRINTS" id="PR00368">
    <property type="entry name" value="FADPNR"/>
</dbReference>
<name>A0A2T7UX26_9RHOB</name>
<evidence type="ECO:0000313" key="7">
    <source>
        <dbReference type="Proteomes" id="UP000244810"/>
    </source>
</evidence>
<dbReference type="InterPro" id="IPR003953">
    <property type="entry name" value="FAD-dep_OxRdtase_2_FAD-bd"/>
</dbReference>
<evidence type="ECO:0000313" key="6">
    <source>
        <dbReference type="EMBL" id="PVE49119.1"/>
    </source>
</evidence>
<reference evidence="6 7" key="1">
    <citation type="journal article" date="2011" name="Syst. Appl. Microbiol.">
        <title>Defluviimonas denitrificans gen. nov., sp. nov., and Pararhodobacter aggregans gen. nov., sp. nov., non-phototrophic Rhodobacteraceae from the biofilter of a marine aquaculture.</title>
        <authorList>
            <person name="Foesel B.U."/>
            <person name="Drake H.L."/>
            <person name="Schramm A."/>
        </authorList>
    </citation>
    <scope>NUCLEOTIDE SEQUENCE [LARGE SCALE GENOMIC DNA]</scope>
    <source>
        <strain evidence="6 7">D1-19</strain>
    </source>
</reference>
<evidence type="ECO:0000259" key="5">
    <source>
        <dbReference type="Pfam" id="PF00890"/>
    </source>
</evidence>
<evidence type="ECO:0000256" key="2">
    <source>
        <dbReference type="ARBA" id="ARBA00022630"/>
    </source>
</evidence>
<protein>
    <submittedName>
        <fullName evidence="6">Succinate dehydrogenase</fullName>
    </submittedName>
</protein>
<dbReference type="InterPro" id="IPR036188">
    <property type="entry name" value="FAD/NAD-bd_sf"/>
</dbReference>
<dbReference type="OrthoDB" id="3178130at2"/>
<dbReference type="PANTHER" id="PTHR43400">
    <property type="entry name" value="FUMARATE REDUCTASE"/>
    <property type="match status" value="1"/>
</dbReference>